<name>A0ABV5TK97_9ACTN</name>
<protein>
    <submittedName>
        <fullName evidence="2">Uncharacterized protein</fullName>
    </submittedName>
</protein>
<organism evidence="2 3">
    <name type="scientific">Streptosporangium vulgare</name>
    <dbReference type="NCBI Taxonomy" id="46190"/>
    <lineage>
        <taxon>Bacteria</taxon>
        <taxon>Bacillati</taxon>
        <taxon>Actinomycetota</taxon>
        <taxon>Actinomycetes</taxon>
        <taxon>Streptosporangiales</taxon>
        <taxon>Streptosporangiaceae</taxon>
        <taxon>Streptosporangium</taxon>
    </lineage>
</organism>
<dbReference type="RefSeq" id="WP_344745443.1">
    <property type="nucleotide sequence ID" value="NZ_BAAAWW010000065.1"/>
</dbReference>
<sequence>MSRRVAGTVAALLLSLIALVYAPLPGPAHHPAVPGAAITLASGVGFAPATPHAPVCDLCPPGPGLAPPGPSARVAPLPAWPVPATHTLYDDSSPRAPPSSDQQRFPPEIV</sequence>
<dbReference type="Proteomes" id="UP001589610">
    <property type="component" value="Unassembled WGS sequence"/>
</dbReference>
<evidence type="ECO:0000313" key="3">
    <source>
        <dbReference type="Proteomes" id="UP001589610"/>
    </source>
</evidence>
<gene>
    <name evidence="2" type="ORF">ACFFRH_28935</name>
</gene>
<proteinExistence type="predicted"/>
<feature type="region of interest" description="Disordered" evidence="1">
    <location>
        <begin position="85"/>
        <end position="110"/>
    </location>
</feature>
<reference evidence="2 3" key="1">
    <citation type="submission" date="2024-09" db="EMBL/GenBank/DDBJ databases">
        <authorList>
            <person name="Sun Q."/>
            <person name="Mori K."/>
        </authorList>
    </citation>
    <scope>NUCLEOTIDE SEQUENCE [LARGE SCALE GENOMIC DNA]</scope>
    <source>
        <strain evidence="2 3">JCM 3028</strain>
    </source>
</reference>
<dbReference type="EMBL" id="JBHMBS010000016">
    <property type="protein sequence ID" value="MFB9679527.1"/>
    <property type="molecule type" value="Genomic_DNA"/>
</dbReference>
<evidence type="ECO:0000256" key="1">
    <source>
        <dbReference type="SAM" id="MobiDB-lite"/>
    </source>
</evidence>
<keyword evidence="3" id="KW-1185">Reference proteome</keyword>
<comment type="caution">
    <text evidence="2">The sequence shown here is derived from an EMBL/GenBank/DDBJ whole genome shotgun (WGS) entry which is preliminary data.</text>
</comment>
<accession>A0ABV5TK97</accession>
<evidence type="ECO:0000313" key="2">
    <source>
        <dbReference type="EMBL" id="MFB9679527.1"/>
    </source>
</evidence>